<proteinExistence type="predicted"/>
<comment type="subcellular location">
    <subcellularLocation>
        <location evidence="1">Cell membrane</location>
        <topology evidence="1">Multi-pass membrane protein</topology>
    </subcellularLocation>
</comment>
<evidence type="ECO:0000256" key="3">
    <source>
        <dbReference type="ARBA" id="ARBA00022692"/>
    </source>
</evidence>
<dbReference type="OrthoDB" id="45037at2"/>
<feature type="transmembrane region" description="Helical" evidence="6">
    <location>
        <begin position="319"/>
        <end position="337"/>
    </location>
</feature>
<feature type="transmembrane region" description="Helical" evidence="6">
    <location>
        <begin position="7"/>
        <end position="28"/>
    </location>
</feature>
<evidence type="ECO:0000256" key="4">
    <source>
        <dbReference type="ARBA" id="ARBA00022989"/>
    </source>
</evidence>
<keyword evidence="4 6" id="KW-1133">Transmembrane helix</keyword>
<dbReference type="RefSeq" id="WP_075363256.1">
    <property type="nucleotide sequence ID" value="NZ_MLBF01000002.1"/>
</dbReference>
<dbReference type="InterPro" id="IPR001851">
    <property type="entry name" value="ABC_transp_permease"/>
</dbReference>
<feature type="transmembrane region" description="Helical" evidence="6">
    <location>
        <begin position="237"/>
        <end position="259"/>
    </location>
</feature>
<evidence type="ECO:0000256" key="5">
    <source>
        <dbReference type="ARBA" id="ARBA00023136"/>
    </source>
</evidence>
<keyword evidence="2" id="KW-1003">Cell membrane</keyword>
<dbReference type="Pfam" id="PF02653">
    <property type="entry name" value="BPD_transp_2"/>
    <property type="match status" value="1"/>
</dbReference>
<feature type="transmembrane region" description="Helical" evidence="6">
    <location>
        <begin position="189"/>
        <end position="207"/>
    </location>
</feature>
<reference evidence="7 8" key="1">
    <citation type="submission" date="2016-09" db="EMBL/GenBank/DDBJ databases">
        <title>Complete genome of Desulfosporosinus sp. OL.</title>
        <authorList>
            <person name="Mardanov A."/>
            <person name="Beletsky A."/>
            <person name="Panova A."/>
            <person name="Karnachuk O."/>
            <person name="Ravin N."/>
        </authorList>
    </citation>
    <scope>NUCLEOTIDE SEQUENCE [LARGE SCALE GENOMIC DNA]</scope>
    <source>
        <strain evidence="7 8">OL</strain>
    </source>
</reference>
<name>A0A1Q8R2L6_9FIRM</name>
<feature type="transmembrane region" description="Helical" evidence="6">
    <location>
        <begin position="58"/>
        <end position="77"/>
    </location>
</feature>
<dbReference type="STRING" id="1888891.DSOL_0451"/>
<evidence type="ECO:0000313" key="8">
    <source>
        <dbReference type="Proteomes" id="UP000186102"/>
    </source>
</evidence>
<dbReference type="PANTHER" id="PTHR47089">
    <property type="entry name" value="ABC TRANSPORTER, PERMEASE PROTEIN"/>
    <property type="match status" value="1"/>
</dbReference>
<comment type="caution">
    <text evidence="7">The sequence shown here is derived from an EMBL/GenBank/DDBJ whole genome shotgun (WGS) entry which is preliminary data.</text>
</comment>
<feature type="transmembrane region" description="Helical" evidence="6">
    <location>
        <begin position="34"/>
        <end position="51"/>
    </location>
</feature>
<keyword evidence="8" id="KW-1185">Reference proteome</keyword>
<gene>
    <name evidence="7" type="ORF">DSOL_0451</name>
</gene>
<evidence type="ECO:0000256" key="6">
    <source>
        <dbReference type="SAM" id="Phobius"/>
    </source>
</evidence>
<evidence type="ECO:0000256" key="1">
    <source>
        <dbReference type="ARBA" id="ARBA00004651"/>
    </source>
</evidence>
<keyword evidence="3 6" id="KW-0812">Transmembrane</keyword>
<feature type="transmembrane region" description="Helical" evidence="6">
    <location>
        <begin position="106"/>
        <end position="127"/>
    </location>
</feature>
<keyword evidence="5 6" id="KW-0472">Membrane</keyword>
<accession>A0A1Q8R2L6</accession>
<evidence type="ECO:0000313" key="7">
    <source>
        <dbReference type="EMBL" id="OLN33741.1"/>
    </source>
</evidence>
<dbReference type="PANTHER" id="PTHR47089:SF1">
    <property type="entry name" value="GUANOSINE ABC TRANSPORTER PERMEASE PROTEIN NUPP"/>
    <property type="match status" value="1"/>
</dbReference>
<feature type="transmembrane region" description="Helical" evidence="6">
    <location>
        <begin position="271"/>
        <end position="299"/>
    </location>
</feature>
<organism evidence="7 8">
    <name type="scientific">Desulfosporosinus metallidurans</name>
    <dbReference type="NCBI Taxonomy" id="1888891"/>
    <lineage>
        <taxon>Bacteria</taxon>
        <taxon>Bacillati</taxon>
        <taxon>Bacillota</taxon>
        <taxon>Clostridia</taxon>
        <taxon>Eubacteriales</taxon>
        <taxon>Desulfitobacteriaceae</taxon>
        <taxon>Desulfosporosinus</taxon>
    </lineage>
</organism>
<feature type="transmembrane region" description="Helical" evidence="6">
    <location>
        <begin position="139"/>
        <end position="157"/>
    </location>
</feature>
<dbReference type="GO" id="GO:0005886">
    <property type="term" value="C:plasma membrane"/>
    <property type="evidence" value="ECO:0007669"/>
    <property type="project" value="UniProtKB-SubCell"/>
</dbReference>
<dbReference type="EMBL" id="MLBF01000002">
    <property type="protein sequence ID" value="OLN33741.1"/>
    <property type="molecule type" value="Genomic_DNA"/>
</dbReference>
<sequence>MQKTIEGLVTPFVAIVIAVMIGAGVMLGTGHNPLTAYGALFSGAFGSTVNLSNTIANAIPLILSGLGVAIAFKAGLFNIGAEGQYWIGSMAAVWIGYSVKGLSPILHISLSILVAMLAAGLWAGIIPGLAKAFVGAHEVITTMMMSYIAIFLSHYMLENGPMMQQGFTPQSPVILPSATLGKIVERTQLSWGLAIAVVACIIVYWLLYKTTLGYRLRAVGLNSRAANYAGINVPFHLVLALFISGMLAGLAGAVQMLGVQHRLYDSFSSGYGFTAIVVALLANNNPFGVILASIFFAALSTGGQSMQLVSGVPAHLTDVISGIIIFLVATKDIVQMVQKRWRKRQTLASDKEA</sequence>
<dbReference type="Proteomes" id="UP000186102">
    <property type="component" value="Unassembled WGS sequence"/>
</dbReference>
<dbReference type="GO" id="GO:0022857">
    <property type="term" value="F:transmembrane transporter activity"/>
    <property type="evidence" value="ECO:0007669"/>
    <property type="project" value="InterPro"/>
</dbReference>
<protein>
    <submittedName>
        <fullName evidence="7">Putative deoxyribose-specific ABC transporter, permease protein</fullName>
    </submittedName>
</protein>
<dbReference type="CDD" id="cd06580">
    <property type="entry name" value="TM_PBP1_transp_TpRbsC_like"/>
    <property type="match status" value="1"/>
</dbReference>
<evidence type="ECO:0000256" key="2">
    <source>
        <dbReference type="ARBA" id="ARBA00022475"/>
    </source>
</evidence>
<dbReference type="AlphaFoldDB" id="A0A1Q8R2L6"/>